<feature type="signal peptide" evidence="1">
    <location>
        <begin position="1"/>
        <end position="19"/>
    </location>
</feature>
<feature type="chain" id="PRO_5022938292" evidence="1">
    <location>
        <begin position="20"/>
        <end position="188"/>
    </location>
</feature>
<keyword evidence="1" id="KW-0732">Signal</keyword>
<comment type="caution">
    <text evidence="2">The sequence shown here is derived from an EMBL/GenBank/DDBJ whole genome shotgun (WGS) entry which is preliminary data.</text>
</comment>
<evidence type="ECO:0000256" key="1">
    <source>
        <dbReference type="SAM" id="SignalP"/>
    </source>
</evidence>
<gene>
    <name evidence="2" type="ORF">PGTUg99_014132</name>
</gene>
<reference evidence="2 3" key="1">
    <citation type="submission" date="2019-05" db="EMBL/GenBank/DDBJ databases">
        <title>Emergence of the Ug99 lineage of the wheat stem rust pathogen through somatic hybridization.</title>
        <authorList>
            <person name="Li F."/>
            <person name="Upadhyaya N.M."/>
            <person name="Sperschneider J."/>
            <person name="Matny O."/>
            <person name="Nguyen-Phuc H."/>
            <person name="Mago R."/>
            <person name="Raley C."/>
            <person name="Miller M.E."/>
            <person name="Silverstein K.A.T."/>
            <person name="Henningsen E."/>
            <person name="Hirsch C.D."/>
            <person name="Visser B."/>
            <person name="Pretorius Z.A."/>
            <person name="Steffenson B.J."/>
            <person name="Schwessinger B."/>
            <person name="Dodds P.N."/>
            <person name="Figueroa M."/>
        </authorList>
    </citation>
    <scope>NUCLEOTIDE SEQUENCE [LARGE SCALE GENOMIC DNA]</scope>
    <source>
        <strain evidence="2 3">Ug99</strain>
    </source>
</reference>
<proteinExistence type="predicted"/>
<sequence>MCFTASIIILSTFTILVKTVFPMVSAMSTGTISTADDRLWRPLDIPTCPNPGEQPWHTGNCRSHQVVWHVERGPCEDGCRNMIRDKIGALACKNCYKIKPGSTRQINICMEHCYLKLPIPNISSEIIAKHSPGCVPQLISKEGRGNCENCNKEMGTKFSYWGCKTEGCSYYVPESCEKLKYCGSCHEN</sequence>
<dbReference type="AlphaFoldDB" id="A0A5B0LKS1"/>
<accession>A0A5B0LKS1</accession>
<evidence type="ECO:0000313" key="3">
    <source>
        <dbReference type="Proteomes" id="UP000325313"/>
    </source>
</evidence>
<organism evidence="2 3">
    <name type="scientific">Puccinia graminis f. sp. tritici</name>
    <dbReference type="NCBI Taxonomy" id="56615"/>
    <lineage>
        <taxon>Eukaryota</taxon>
        <taxon>Fungi</taxon>
        <taxon>Dikarya</taxon>
        <taxon>Basidiomycota</taxon>
        <taxon>Pucciniomycotina</taxon>
        <taxon>Pucciniomycetes</taxon>
        <taxon>Pucciniales</taxon>
        <taxon>Pucciniaceae</taxon>
        <taxon>Puccinia</taxon>
    </lineage>
</organism>
<dbReference type="Proteomes" id="UP000325313">
    <property type="component" value="Unassembled WGS sequence"/>
</dbReference>
<dbReference type="EMBL" id="VDEP01000514">
    <property type="protein sequence ID" value="KAA1064228.1"/>
    <property type="molecule type" value="Genomic_DNA"/>
</dbReference>
<protein>
    <submittedName>
        <fullName evidence="2">Uncharacterized protein</fullName>
    </submittedName>
</protein>
<name>A0A5B0LKS1_PUCGR</name>
<evidence type="ECO:0000313" key="2">
    <source>
        <dbReference type="EMBL" id="KAA1064228.1"/>
    </source>
</evidence>